<accession>A0A8S1TN54</accession>
<dbReference type="EMBL" id="CAJJDP010000026">
    <property type="protein sequence ID" value="CAD8152606.1"/>
    <property type="molecule type" value="Genomic_DNA"/>
</dbReference>
<evidence type="ECO:0000259" key="1">
    <source>
        <dbReference type="PROSITE" id="PS51154"/>
    </source>
</evidence>
<feature type="domain" description="Macro" evidence="1">
    <location>
        <begin position="59"/>
        <end position="226"/>
    </location>
</feature>
<evidence type="ECO:0000313" key="2">
    <source>
        <dbReference type="EMBL" id="CAD8152606.1"/>
    </source>
</evidence>
<comment type="caution">
    <text evidence="2">The sequence shown here is derived from an EMBL/GenBank/DDBJ whole genome shotgun (WGS) entry which is preliminary data.</text>
</comment>
<dbReference type="AlphaFoldDB" id="A0A8S1TN54"/>
<proteinExistence type="predicted"/>
<evidence type="ECO:0000313" key="3">
    <source>
        <dbReference type="Proteomes" id="UP000683925"/>
    </source>
</evidence>
<dbReference type="OrthoDB" id="299302at2759"/>
<keyword evidence="3" id="KW-1185">Reference proteome</keyword>
<organism evidence="2 3">
    <name type="scientific">Paramecium octaurelia</name>
    <dbReference type="NCBI Taxonomy" id="43137"/>
    <lineage>
        <taxon>Eukaryota</taxon>
        <taxon>Sar</taxon>
        <taxon>Alveolata</taxon>
        <taxon>Ciliophora</taxon>
        <taxon>Intramacronucleata</taxon>
        <taxon>Oligohymenophorea</taxon>
        <taxon>Peniculida</taxon>
        <taxon>Parameciidae</taxon>
        <taxon>Paramecium</taxon>
    </lineage>
</organism>
<dbReference type="Proteomes" id="UP000683925">
    <property type="component" value="Unassembled WGS sequence"/>
</dbReference>
<name>A0A8S1TN54_PAROT</name>
<protein>
    <recommendedName>
        <fullName evidence="1">Macro domain-containing protein</fullName>
    </recommendedName>
</protein>
<sequence>MRWSISNDAKTYEENTDAMKALFTIVMKQFNQSKNYIYIMGNNICGLDEEKKHVLQPESKIITTRTIKQTTISIIQADIAEDLSDVVVNASHEPAWSYIAKRDKNNNANELTQQMKIGELIKTKSENVNSLEIYHVRLPYYQDTRDLQQIFQSYLACLRQKGSHSISFTEQNSPNFSIPKQFHAEVLIRAILQSITDEEIAFEQIKFVSLDQITLKYFAYELMKLLDEFRIPDLYKFRQQQFLNYLQNTEELKQEVYLLSTGITTEIEQPDGQQ</sequence>
<dbReference type="InterPro" id="IPR002589">
    <property type="entry name" value="Macro_dom"/>
</dbReference>
<reference evidence="2" key="1">
    <citation type="submission" date="2021-01" db="EMBL/GenBank/DDBJ databases">
        <authorList>
            <consortium name="Genoscope - CEA"/>
            <person name="William W."/>
        </authorList>
    </citation>
    <scope>NUCLEOTIDE SEQUENCE</scope>
</reference>
<dbReference type="OMA" id="IMGNNIC"/>
<dbReference type="PROSITE" id="PS51154">
    <property type="entry name" value="MACRO"/>
    <property type="match status" value="1"/>
</dbReference>
<gene>
    <name evidence="2" type="ORF">POCTA_138.1.T0260351</name>
</gene>